<dbReference type="GO" id="GO:0006508">
    <property type="term" value="P:proteolysis"/>
    <property type="evidence" value="ECO:0007669"/>
    <property type="project" value="UniProtKB-KW"/>
</dbReference>
<evidence type="ECO:0000256" key="6">
    <source>
        <dbReference type="ARBA" id="ARBA00023049"/>
    </source>
</evidence>
<dbReference type="InterPro" id="IPR024079">
    <property type="entry name" value="MetalloPept_cat_dom_sf"/>
</dbReference>
<reference evidence="7" key="2">
    <citation type="journal article" date="2021" name="Microbiome">
        <title>Successional dynamics and alternative stable states in a saline activated sludge microbial community over 9 years.</title>
        <authorList>
            <person name="Wang Y."/>
            <person name="Ye J."/>
            <person name="Ju F."/>
            <person name="Liu L."/>
            <person name="Boyd J.A."/>
            <person name="Deng Y."/>
            <person name="Parks D.H."/>
            <person name="Jiang X."/>
            <person name="Yin X."/>
            <person name="Woodcroft B.J."/>
            <person name="Tyson G.W."/>
            <person name="Hugenholtz P."/>
            <person name="Polz M.F."/>
            <person name="Zhang T."/>
        </authorList>
    </citation>
    <scope>NUCLEOTIDE SEQUENCE</scope>
    <source>
        <strain evidence="7">HKST-UBA02</strain>
    </source>
</reference>
<comment type="caution">
    <text evidence="7">The sequence shown here is derived from an EMBL/GenBank/DDBJ whole genome shotgun (WGS) entry which is preliminary data.</text>
</comment>
<comment type="cofactor">
    <cofactor evidence="1">
        <name>Zn(2+)</name>
        <dbReference type="ChEBI" id="CHEBI:29105"/>
    </cofactor>
</comment>
<evidence type="ECO:0000256" key="4">
    <source>
        <dbReference type="ARBA" id="ARBA00022801"/>
    </source>
</evidence>
<evidence type="ECO:0000313" key="8">
    <source>
        <dbReference type="Proteomes" id="UP000739538"/>
    </source>
</evidence>
<evidence type="ECO:0000313" key="7">
    <source>
        <dbReference type="EMBL" id="MCA9759567.1"/>
    </source>
</evidence>
<dbReference type="PIRSF" id="PIRSF005785">
    <property type="entry name" value="Zn-prot_arch"/>
    <property type="match status" value="1"/>
</dbReference>
<name>A0A956NJ01_UNCEI</name>
<evidence type="ECO:0000256" key="5">
    <source>
        <dbReference type="ARBA" id="ARBA00022833"/>
    </source>
</evidence>
<proteinExistence type="predicted"/>
<dbReference type="NCBIfam" id="NF033823">
    <property type="entry name" value="archmetzin"/>
    <property type="match status" value="1"/>
</dbReference>
<dbReference type="AlphaFoldDB" id="A0A956NJ01"/>
<keyword evidence="4" id="KW-0378">Hydrolase</keyword>
<dbReference type="PANTHER" id="PTHR15910">
    <property type="entry name" value="ARCHAEMETZINCIN"/>
    <property type="match status" value="1"/>
</dbReference>
<feature type="non-terminal residue" evidence="7">
    <location>
        <position position="1"/>
    </location>
</feature>
<dbReference type="CDD" id="cd11375">
    <property type="entry name" value="Peptidase_M54"/>
    <property type="match status" value="1"/>
</dbReference>
<dbReference type="InterPro" id="IPR012091">
    <property type="entry name" value="Pept_M54_archaemetzncn_arc/bac"/>
</dbReference>
<protein>
    <submittedName>
        <fullName evidence="7">Archaemetzincin family Zn-dependent metalloprotease</fullName>
    </submittedName>
</protein>
<evidence type="ECO:0000256" key="3">
    <source>
        <dbReference type="ARBA" id="ARBA00022723"/>
    </source>
</evidence>
<dbReference type="Gene3D" id="3.40.390.10">
    <property type="entry name" value="Collagenase (Catalytic Domain)"/>
    <property type="match status" value="1"/>
</dbReference>
<sequence>FVRGWTLVAVGALPPGLLEKAASFLAEATSLPVSIYPDMLDPHSSYDPRRAQFDCRRLLPPLERVATDSNTLVLGLADVDLYSAIFTFVFGEARLHGPAGVVSVHRLRPALYGLPDDPDLLEARMRREVLHEAGHLLGLVHCADPECVMHFSAVAEEIDLKKDAFCVDCLDTLAGNCVDRRS</sequence>
<accession>A0A956NJ01</accession>
<keyword evidence="5" id="KW-0862">Zinc</keyword>
<dbReference type="GO" id="GO:0008270">
    <property type="term" value="F:zinc ion binding"/>
    <property type="evidence" value="ECO:0007669"/>
    <property type="project" value="InterPro"/>
</dbReference>
<reference evidence="7" key="1">
    <citation type="submission" date="2020-04" db="EMBL/GenBank/DDBJ databases">
        <authorList>
            <person name="Zhang T."/>
        </authorList>
    </citation>
    <scope>NUCLEOTIDE SEQUENCE</scope>
    <source>
        <strain evidence="7">HKST-UBA02</strain>
    </source>
</reference>
<keyword evidence="2" id="KW-0645">Protease</keyword>
<gene>
    <name evidence="7" type="ORF">KDA27_27475</name>
</gene>
<dbReference type="Proteomes" id="UP000739538">
    <property type="component" value="Unassembled WGS sequence"/>
</dbReference>
<dbReference type="GO" id="GO:0008237">
    <property type="term" value="F:metallopeptidase activity"/>
    <property type="evidence" value="ECO:0007669"/>
    <property type="project" value="UniProtKB-KW"/>
</dbReference>
<organism evidence="7 8">
    <name type="scientific">Eiseniibacteriota bacterium</name>
    <dbReference type="NCBI Taxonomy" id="2212470"/>
    <lineage>
        <taxon>Bacteria</taxon>
        <taxon>Candidatus Eiseniibacteriota</taxon>
    </lineage>
</organism>
<evidence type="ECO:0000256" key="2">
    <source>
        <dbReference type="ARBA" id="ARBA00022670"/>
    </source>
</evidence>
<dbReference type="SUPFAM" id="SSF55486">
    <property type="entry name" value="Metalloproteases ('zincins'), catalytic domain"/>
    <property type="match status" value="1"/>
</dbReference>
<keyword evidence="6 7" id="KW-0482">Metalloprotease</keyword>
<dbReference type="Pfam" id="PF07998">
    <property type="entry name" value="Peptidase_M54"/>
    <property type="match status" value="1"/>
</dbReference>
<dbReference type="InterPro" id="IPR012962">
    <property type="entry name" value="Pept_M54_archaemetzincn"/>
</dbReference>
<keyword evidence="3" id="KW-0479">Metal-binding</keyword>
<evidence type="ECO:0000256" key="1">
    <source>
        <dbReference type="ARBA" id="ARBA00001947"/>
    </source>
</evidence>
<dbReference type="EMBL" id="JAGQHS010000395">
    <property type="protein sequence ID" value="MCA9759567.1"/>
    <property type="molecule type" value="Genomic_DNA"/>
</dbReference>
<dbReference type="PANTHER" id="PTHR15910:SF1">
    <property type="entry name" value="ARCHAEMETZINCIN-2"/>
    <property type="match status" value="1"/>
</dbReference>